<sequence length="414" mass="47458">MVSTPRRSTRRKAEEEIEQVLQSPSEDEQDDTNPRIEDHLRTALTGVRKIQRNLKALEKENATLKERIKTLSEAQSTPKRQRKVADDSVKISELSAEVERLKEANLSQKKKISQLKRAEAKRELKDLTVDWERVQDVDSLATQMRDILTKLNDIVTTPTLGEGEDCPICLEGLVVGETVSLPCEHPLGTDCYRKLLKPGVTCPHCRTPFNPDDVEPITMTAIDQWDAILELMQQWSQINSGAEPEGVVELEDVDDNPFVVPDHQESEEEEQSAGAEETEENRDVQGSGWTEAELIEASNMPVELSDEDKPEPQSRQTMTPPETPTGPVVSDDEEDVVTPRRYLKRRRFRRDRTFSNEDDSDYYVRKRRRSYIKPKPDELDDDDTPINSPTFDTPTREATRQRLERLAASRRQRR</sequence>
<dbReference type="Pfam" id="PF13639">
    <property type="entry name" value="zf-RING_2"/>
    <property type="match status" value="1"/>
</dbReference>
<feature type="coiled-coil region" evidence="2">
    <location>
        <begin position="40"/>
        <end position="130"/>
    </location>
</feature>
<dbReference type="Gene3D" id="3.30.40.10">
    <property type="entry name" value="Zinc/RING finger domain, C3HC4 (zinc finger)"/>
    <property type="match status" value="1"/>
</dbReference>
<dbReference type="GO" id="GO:0008270">
    <property type="term" value="F:zinc ion binding"/>
    <property type="evidence" value="ECO:0007669"/>
    <property type="project" value="UniProtKB-KW"/>
</dbReference>
<evidence type="ECO:0000259" key="4">
    <source>
        <dbReference type="PROSITE" id="PS50089"/>
    </source>
</evidence>
<feature type="region of interest" description="Disordered" evidence="3">
    <location>
        <begin position="257"/>
        <end position="287"/>
    </location>
</feature>
<dbReference type="InterPro" id="IPR001841">
    <property type="entry name" value="Znf_RING"/>
</dbReference>
<dbReference type="EMBL" id="KV419416">
    <property type="protein sequence ID" value="KZS91197.1"/>
    <property type="molecule type" value="Genomic_DNA"/>
</dbReference>
<keyword evidence="1" id="KW-0863">Zinc-finger</keyword>
<feature type="region of interest" description="Disordered" evidence="3">
    <location>
        <begin position="299"/>
        <end position="414"/>
    </location>
</feature>
<dbReference type="Proteomes" id="UP000076722">
    <property type="component" value="Unassembled WGS sequence"/>
</dbReference>
<keyword evidence="1" id="KW-0862">Zinc</keyword>
<evidence type="ECO:0000256" key="2">
    <source>
        <dbReference type="SAM" id="Coils"/>
    </source>
</evidence>
<keyword evidence="2" id="KW-0175">Coiled coil</keyword>
<dbReference type="AlphaFoldDB" id="A0A164S6N2"/>
<dbReference type="STRING" id="1314777.A0A164S6N2"/>
<evidence type="ECO:0000256" key="1">
    <source>
        <dbReference type="PROSITE-ProRule" id="PRU00175"/>
    </source>
</evidence>
<evidence type="ECO:0000313" key="6">
    <source>
        <dbReference type="Proteomes" id="UP000076722"/>
    </source>
</evidence>
<feature type="compositionally biased region" description="Acidic residues" evidence="3">
    <location>
        <begin position="265"/>
        <end position="280"/>
    </location>
</feature>
<keyword evidence="1" id="KW-0479">Metal-binding</keyword>
<feature type="domain" description="RING-type" evidence="4">
    <location>
        <begin position="166"/>
        <end position="206"/>
    </location>
</feature>
<feature type="compositionally biased region" description="Basic and acidic residues" evidence="3">
    <location>
        <begin position="394"/>
        <end position="407"/>
    </location>
</feature>
<evidence type="ECO:0000313" key="5">
    <source>
        <dbReference type="EMBL" id="KZS91197.1"/>
    </source>
</evidence>
<accession>A0A164S6N2</accession>
<dbReference type="PROSITE" id="PS50089">
    <property type="entry name" value="ZF_RING_2"/>
    <property type="match status" value="1"/>
</dbReference>
<evidence type="ECO:0000256" key="3">
    <source>
        <dbReference type="SAM" id="MobiDB-lite"/>
    </source>
</evidence>
<feature type="compositionally biased region" description="Basic residues" evidence="3">
    <location>
        <begin position="341"/>
        <end position="350"/>
    </location>
</feature>
<keyword evidence="6" id="KW-1185">Reference proteome</keyword>
<proteinExistence type="predicted"/>
<gene>
    <name evidence="5" type="ORF">SISNIDRAFT_551033</name>
</gene>
<protein>
    <recommendedName>
        <fullName evidence="4">RING-type domain-containing protein</fullName>
    </recommendedName>
</protein>
<name>A0A164S6N2_9AGAM</name>
<reference evidence="5 6" key="1">
    <citation type="journal article" date="2016" name="Mol. Biol. Evol.">
        <title>Comparative Genomics of Early-Diverging Mushroom-Forming Fungi Provides Insights into the Origins of Lignocellulose Decay Capabilities.</title>
        <authorList>
            <person name="Nagy L.G."/>
            <person name="Riley R."/>
            <person name="Tritt A."/>
            <person name="Adam C."/>
            <person name="Daum C."/>
            <person name="Floudas D."/>
            <person name="Sun H."/>
            <person name="Yadav J.S."/>
            <person name="Pangilinan J."/>
            <person name="Larsson K.H."/>
            <person name="Matsuura K."/>
            <person name="Barry K."/>
            <person name="Labutti K."/>
            <person name="Kuo R."/>
            <person name="Ohm R.A."/>
            <person name="Bhattacharya S.S."/>
            <person name="Shirouzu T."/>
            <person name="Yoshinaga Y."/>
            <person name="Martin F.M."/>
            <person name="Grigoriev I.V."/>
            <person name="Hibbett D.S."/>
        </authorList>
    </citation>
    <scope>NUCLEOTIDE SEQUENCE [LARGE SCALE GENOMIC DNA]</scope>
    <source>
        <strain evidence="5 6">HHB9708</strain>
    </source>
</reference>
<dbReference type="InterPro" id="IPR013083">
    <property type="entry name" value="Znf_RING/FYVE/PHD"/>
</dbReference>
<dbReference type="OrthoDB" id="1923159at2759"/>
<organism evidence="5 6">
    <name type="scientific">Sistotremastrum niveocremeum HHB9708</name>
    <dbReference type="NCBI Taxonomy" id="1314777"/>
    <lineage>
        <taxon>Eukaryota</taxon>
        <taxon>Fungi</taxon>
        <taxon>Dikarya</taxon>
        <taxon>Basidiomycota</taxon>
        <taxon>Agaricomycotina</taxon>
        <taxon>Agaricomycetes</taxon>
        <taxon>Sistotremastrales</taxon>
        <taxon>Sistotremastraceae</taxon>
        <taxon>Sertulicium</taxon>
        <taxon>Sertulicium niveocremeum</taxon>
    </lineage>
</organism>
<dbReference type="SUPFAM" id="SSF57850">
    <property type="entry name" value="RING/U-box"/>
    <property type="match status" value="1"/>
</dbReference>
<feature type="region of interest" description="Disordered" evidence="3">
    <location>
        <begin position="1"/>
        <end position="35"/>
    </location>
</feature>